<evidence type="ECO:0000256" key="3">
    <source>
        <dbReference type="ARBA" id="ARBA00022946"/>
    </source>
</evidence>
<dbReference type="InterPro" id="IPR011419">
    <property type="entry name" value="ATP12_ATP_synth-F1-assembly"/>
</dbReference>
<dbReference type="GO" id="GO:0033615">
    <property type="term" value="P:mitochondrial proton-transporting ATP synthase complex assembly"/>
    <property type="evidence" value="ECO:0007669"/>
    <property type="project" value="TreeGrafter"/>
</dbReference>
<dbReference type="AlphaFoldDB" id="A0A060TB74"/>
<evidence type="ECO:0000256" key="4">
    <source>
        <dbReference type="ARBA" id="ARBA00023128"/>
    </source>
</evidence>
<dbReference type="EMBL" id="HG937694">
    <property type="protein sequence ID" value="CDP38355.1"/>
    <property type="molecule type" value="Genomic_DNA"/>
</dbReference>
<keyword evidence="4" id="KW-0496">Mitochondrion</keyword>
<proteinExistence type="inferred from homology"/>
<dbReference type="Gene3D" id="1.10.3580.10">
    <property type="entry name" value="ATP12 ATPase"/>
    <property type="match status" value="1"/>
</dbReference>
<dbReference type="InterPro" id="IPR023335">
    <property type="entry name" value="ATP12_ortho_dom_sf"/>
</dbReference>
<evidence type="ECO:0000256" key="5">
    <source>
        <dbReference type="ARBA" id="ARBA00023186"/>
    </source>
</evidence>
<accession>A0A060TB74</accession>
<evidence type="ECO:0000256" key="2">
    <source>
        <dbReference type="ARBA" id="ARBA00008231"/>
    </source>
</evidence>
<dbReference type="PANTHER" id="PTHR21013">
    <property type="entry name" value="ATP SYNTHASE MITOCHONDRIAL F1 COMPLEX ASSEMBLY FACTOR 2/ATP12 PROTEIN, MITOCHONDRIAL PRECURSOR"/>
    <property type="match status" value="1"/>
</dbReference>
<dbReference type="PhylomeDB" id="A0A060TB74"/>
<organism evidence="6">
    <name type="scientific">Blastobotrys adeninivorans</name>
    <name type="common">Yeast</name>
    <name type="synonym">Arxula adeninivorans</name>
    <dbReference type="NCBI Taxonomy" id="409370"/>
    <lineage>
        <taxon>Eukaryota</taxon>
        <taxon>Fungi</taxon>
        <taxon>Dikarya</taxon>
        <taxon>Ascomycota</taxon>
        <taxon>Saccharomycotina</taxon>
        <taxon>Dipodascomycetes</taxon>
        <taxon>Dipodascales</taxon>
        <taxon>Trichomonascaceae</taxon>
        <taxon>Blastobotrys</taxon>
    </lineage>
</organism>
<reference evidence="6" key="2">
    <citation type="submission" date="2014-06" db="EMBL/GenBank/DDBJ databases">
        <title>The complete genome of Blastobotrys (Arxula) adeninivorans LS3 - a yeast of biotechnological interest.</title>
        <authorList>
            <person name="Kunze G."/>
            <person name="Gaillardin C."/>
            <person name="Czernicka M."/>
            <person name="Durrens P."/>
            <person name="Martin T."/>
            <person name="Boer E."/>
            <person name="Gabaldon T."/>
            <person name="Cruz J."/>
            <person name="Talla E."/>
            <person name="Marck C."/>
            <person name="Goffeau A."/>
            <person name="Barbe V."/>
            <person name="Baret P."/>
            <person name="Baronian K."/>
            <person name="Beier S."/>
            <person name="Bleykasten C."/>
            <person name="Bode R."/>
            <person name="Casaregola S."/>
            <person name="Despons L."/>
            <person name="Fairhead C."/>
            <person name="Giersberg M."/>
            <person name="Gierski P."/>
            <person name="Hahnel U."/>
            <person name="Hartmann A."/>
            <person name="Jankowska D."/>
            <person name="Jubin C."/>
            <person name="Jung P."/>
            <person name="Lafontaine I."/>
            <person name="Leh-Louis V."/>
            <person name="Lemaire M."/>
            <person name="Marcet-Houben M."/>
            <person name="Mascher M."/>
            <person name="Morel G."/>
            <person name="Richard G.-F."/>
            <person name="Riechen J."/>
            <person name="Sacerdot C."/>
            <person name="Sarkar A."/>
            <person name="Savel G."/>
            <person name="Schacherer J."/>
            <person name="Sherman D."/>
            <person name="Straub M.-L."/>
            <person name="Stein N."/>
            <person name="Thierry A."/>
            <person name="Trautwein-Schult A."/>
            <person name="Westhof E."/>
            <person name="Worch S."/>
            <person name="Dujon B."/>
            <person name="Souciet J.-L."/>
            <person name="Wincker P."/>
            <person name="Scholz U."/>
            <person name="Neuveglise N."/>
        </authorList>
    </citation>
    <scope>NUCLEOTIDE SEQUENCE</scope>
    <source>
        <strain evidence="6">LS3</strain>
    </source>
</reference>
<dbReference type="SUPFAM" id="SSF160909">
    <property type="entry name" value="ATP12-like"/>
    <property type="match status" value="1"/>
</dbReference>
<dbReference type="PANTHER" id="PTHR21013:SF10">
    <property type="entry name" value="ATP SYNTHASE MITOCHONDRIAL F1 COMPLEX ASSEMBLY FACTOR 2"/>
    <property type="match status" value="1"/>
</dbReference>
<dbReference type="InterPro" id="IPR042272">
    <property type="entry name" value="ATP12_ATP_synth-F1-assembly_N"/>
</dbReference>
<reference evidence="6" key="1">
    <citation type="submission" date="2014-02" db="EMBL/GenBank/DDBJ databases">
        <authorList>
            <person name="Genoscope - CEA"/>
        </authorList>
    </citation>
    <scope>NUCLEOTIDE SEQUENCE</scope>
    <source>
        <strain evidence="6">LS3</strain>
    </source>
</reference>
<evidence type="ECO:0000256" key="1">
    <source>
        <dbReference type="ARBA" id="ARBA00004173"/>
    </source>
</evidence>
<dbReference type="GO" id="GO:0005739">
    <property type="term" value="C:mitochondrion"/>
    <property type="evidence" value="ECO:0007669"/>
    <property type="project" value="UniProtKB-SubCell"/>
</dbReference>
<keyword evidence="3" id="KW-0809">Transit peptide</keyword>
<dbReference type="Pfam" id="PF07542">
    <property type="entry name" value="ATP12"/>
    <property type="match status" value="1"/>
</dbReference>
<gene>
    <name evidence="6" type="ORF">GNLVRS02_ARAD1D32824g</name>
</gene>
<dbReference type="Gene3D" id="3.30.2180.10">
    <property type="entry name" value="ATP12-like"/>
    <property type="match status" value="1"/>
</dbReference>
<evidence type="ECO:0000313" key="6">
    <source>
        <dbReference type="EMBL" id="CDP38355.1"/>
    </source>
</evidence>
<comment type="subcellular location">
    <subcellularLocation>
        <location evidence="1">Mitochondrion</location>
    </subcellularLocation>
</comment>
<sequence length="304" mass="33922">MIGRLVVKRAAPCLRATRGLSLLQPVRACLPLTRSYSGRVESNDQTETNRAEKTLEKFWEKVTVKPDEGAFTVCLDTKPIKTPKGNTLTVPQATLAHLIHQEWSVITGNKILPHSLPMTSLVARAIDIADDQPERIRIISHLLPYLDTDTMLILSPDSECEGNLRKAQDKLYPEVKLMAELFWGTKLSSLDGNVALYGNVQSDETKGIVTKWMESLDHWQLAALERTTIIAKSLLAGMLTITHKRSVDQISDLVNLEAIHQTELWGEVEDTHDVNHVDMRRFIGSAYLLAAASPKPMDKVQLGL</sequence>
<comment type="similarity">
    <text evidence="2">Belongs to the ATP12 family.</text>
</comment>
<protein>
    <submittedName>
        <fullName evidence="6">ARAD1D32824p</fullName>
    </submittedName>
</protein>
<keyword evidence="5" id="KW-0143">Chaperone</keyword>
<name>A0A060TB74_BLAAD</name>